<dbReference type="PANTHER" id="PTHR11953:SF0">
    <property type="entry name" value="EXOSOME COMPLEX COMPONENT RRP41"/>
    <property type="match status" value="1"/>
</dbReference>
<dbReference type="SUPFAM" id="SSF54211">
    <property type="entry name" value="Ribosomal protein S5 domain 2-like"/>
    <property type="match status" value="1"/>
</dbReference>
<evidence type="ECO:0000313" key="5">
    <source>
        <dbReference type="Proteomes" id="UP000818624"/>
    </source>
</evidence>
<dbReference type="SUPFAM" id="SSF55666">
    <property type="entry name" value="Ribonuclease PH domain 2-like"/>
    <property type="match status" value="1"/>
</dbReference>
<proteinExistence type="inferred from homology"/>
<feature type="domain" description="Exoribonuclease phosphorolytic" evidence="2">
    <location>
        <begin position="4"/>
        <end position="77"/>
    </location>
</feature>
<dbReference type="InterPro" id="IPR050080">
    <property type="entry name" value="RNase_PH"/>
</dbReference>
<keyword evidence="5" id="KW-1185">Reference proteome</keyword>
<feature type="domain" description="Exoribonuclease phosphorolytic" evidence="3">
    <location>
        <begin position="80"/>
        <end position="142"/>
    </location>
</feature>
<dbReference type="InterPro" id="IPR027408">
    <property type="entry name" value="PNPase/RNase_PH_dom_sf"/>
</dbReference>
<gene>
    <name evidence="4" type="primary">SKI6</name>
    <name evidence="4" type="ORF">GLX27_001039</name>
</gene>
<reference evidence="4 5" key="1">
    <citation type="journal article" date="2020" name="Elife">
        <title>Loss of centromere function drives karyotype evolution in closely related Malassezia species.</title>
        <authorList>
            <person name="Sankaranarayanan S.R."/>
            <person name="Ianiri G."/>
            <person name="Coelho M.A."/>
            <person name="Reza M.H."/>
            <person name="Thimmappa B.C."/>
            <person name="Ganguly P."/>
            <person name="Vadnala R.N."/>
            <person name="Sun S."/>
            <person name="Siddharthan R."/>
            <person name="Tellgren-Roth C."/>
            <person name="Dawson T.L."/>
            <person name="Heitman J."/>
            <person name="Sanyal K."/>
        </authorList>
    </citation>
    <scope>NUCLEOTIDE SEQUENCE [LARGE SCALE GENOMIC DNA]</scope>
    <source>
        <strain evidence="4">CBS14141</strain>
    </source>
</reference>
<dbReference type="Proteomes" id="UP000818624">
    <property type="component" value="Chromosome 1"/>
</dbReference>
<dbReference type="InterPro" id="IPR036345">
    <property type="entry name" value="ExoRNase_PH_dom2_sf"/>
</dbReference>
<dbReference type="InterPro" id="IPR020568">
    <property type="entry name" value="Ribosomal_Su5_D2-typ_SF"/>
</dbReference>
<sequence length="184" mass="20315">MAVAPWGGIERRHRARNDRRLVEWASAIRSTFESVVHTHIFPRSQIDIVVHVLQQDGGVLPTAINACTLALMDAGIPMADYVTALTCGLYGSTPLLDLNLTEQSDLPFVTLAVQPRSGNVPLMLLDTRIHIERFSAMVGISVEASKVIRDEMDAAMRHRTEKLAHAMRGARHELLGEEPMAQDA</sequence>
<evidence type="ECO:0000259" key="3">
    <source>
        <dbReference type="Pfam" id="PF03725"/>
    </source>
</evidence>
<protein>
    <submittedName>
        <fullName evidence="4">Exosome non-catalytic core component</fullName>
    </submittedName>
</protein>
<dbReference type="Pfam" id="PF01138">
    <property type="entry name" value="RNase_PH"/>
    <property type="match status" value="1"/>
</dbReference>
<dbReference type="EMBL" id="CP046234">
    <property type="protein sequence ID" value="WFD46406.1"/>
    <property type="molecule type" value="Genomic_DNA"/>
</dbReference>
<dbReference type="Pfam" id="PF03725">
    <property type="entry name" value="RNase_PH_C"/>
    <property type="match status" value="1"/>
</dbReference>
<organism evidence="4 5">
    <name type="scientific">Malassezia furfur</name>
    <name type="common">Pityriasis versicolor infection agent</name>
    <name type="synonym">Pityrosporum furfur</name>
    <dbReference type="NCBI Taxonomy" id="55194"/>
    <lineage>
        <taxon>Eukaryota</taxon>
        <taxon>Fungi</taxon>
        <taxon>Dikarya</taxon>
        <taxon>Basidiomycota</taxon>
        <taxon>Ustilaginomycotina</taxon>
        <taxon>Malasseziomycetes</taxon>
        <taxon>Malasseziales</taxon>
        <taxon>Malasseziaceae</taxon>
        <taxon>Malassezia</taxon>
    </lineage>
</organism>
<dbReference type="InterPro" id="IPR001247">
    <property type="entry name" value="ExoRNase_PH_dom1"/>
</dbReference>
<dbReference type="Gene3D" id="3.30.230.70">
    <property type="entry name" value="GHMP Kinase, N-terminal domain"/>
    <property type="match status" value="1"/>
</dbReference>
<comment type="similarity">
    <text evidence="1">Belongs to the RNase PH family.</text>
</comment>
<name>A0ABY8ELH1_MALFU</name>
<dbReference type="PANTHER" id="PTHR11953">
    <property type="entry name" value="EXOSOME COMPLEX COMPONENT"/>
    <property type="match status" value="1"/>
</dbReference>
<evidence type="ECO:0000259" key="2">
    <source>
        <dbReference type="Pfam" id="PF01138"/>
    </source>
</evidence>
<evidence type="ECO:0000313" key="4">
    <source>
        <dbReference type="EMBL" id="WFD46406.1"/>
    </source>
</evidence>
<dbReference type="InterPro" id="IPR015847">
    <property type="entry name" value="ExoRNase_PH_dom2"/>
</dbReference>
<accession>A0ABY8ELH1</accession>
<evidence type="ECO:0000256" key="1">
    <source>
        <dbReference type="ARBA" id="ARBA00006678"/>
    </source>
</evidence>